<name>A0A839UR76_9GAMM</name>
<accession>A0A839UR76</accession>
<comment type="caution">
    <text evidence="1">The sequence shown here is derived from an EMBL/GenBank/DDBJ whole genome shotgun (WGS) entry which is preliminary data.</text>
</comment>
<dbReference type="Proteomes" id="UP000559987">
    <property type="component" value="Unassembled WGS sequence"/>
</dbReference>
<proteinExistence type="predicted"/>
<reference evidence="1 2" key="1">
    <citation type="submission" date="2020-08" db="EMBL/GenBank/DDBJ databases">
        <title>Genomic Encyclopedia of Type Strains, Phase III (KMG-III): the genomes of soil and plant-associated and newly described type strains.</title>
        <authorList>
            <person name="Whitman W."/>
        </authorList>
    </citation>
    <scope>NUCLEOTIDE SEQUENCE [LARGE SCALE GENOMIC DNA]</scope>
    <source>
        <strain evidence="1 2">CECT 8571</strain>
    </source>
</reference>
<gene>
    <name evidence="1" type="ORF">FHS30_001083</name>
</gene>
<evidence type="ECO:0000313" key="1">
    <source>
        <dbReference type="EMBL" id="MBB3167907.1"/>
    </source>
</evidence>
<dbReference type="PROSITE" id="PS51257">
    <property type="entry name" value="PROKAR_LIPOPROTEIN"/>
    <property type="match status" value="1"/>
</dbReference>
<dbReference type="RefSeq" id="WP_183909014.1">
    <property type="nucleotide sequence ID" value="NZ_JACHXZ010000001.1"/>
</dbReference>
<organism evidence="1 2">
    <name type="scientific">Simiduia aestuariiviva</name>
    <dbReference type="NCBI Taxonomy" id="1510459"/>
    <lineage>
        <taxon>Bacteria</taxon>
        <taxon>Pseudomonadati</taxon>
        <taxon>Pseudomonadota</taxon>
        <taxon>Gammaproteobacteria</taxon>
        <taxon>Cellvibrionales</taxon>
        <taxon>Cellvibrionaceae</taxon>
        <taxon>Simiduia</taxon>
    </lineage>
</organism>
<protein>
    <submittedName>
        <fullName evidence="1">Uncharacterized protein</fullName>
    </submittedName>
</protein>
<sequence>MRSNHFLRILLGYFSITLLALGCQGRETSTITIDGCAIAVPYDLEKSEKLESLSYYRFSNSEEILDLAAGKVESILESTGADKLVDITAKDIEFKDGLEISIFPAKKLYDVDLLYLTFKLGGYDFLVNASNKALGMSLIENLLKSWEKNCEIR</sequence>
<dbReference type="AlphaFoldDB" id="A0A839UR76"/>
<keyword evidence="2" id="KW-1185">Reference proteome</keyword>
<dbReference type="EMBL" id="JACHXZ010000001">
    <property type="protein sequence ID" value="MBB3167907.1"/>
    <property type="molecule type" value="Genomic_DNA"/>
</dbReference>
<evidence type="ECO:0000313" key="2">
    <source>
        <dbReference type="Proteomes" id="UP000559987"/>
    </source>
</evidence>